<gene>
    <name evidence="5" type="ORF">EV213_101159</name>
</gene>
<dbReference type="Gene3D" id="1.10.10.60">
    <property type="entry name" value="Homeodomain-like"/>
    <property type="match status" value="2"/>
</dbReference>
<protein>
    <submittedName>
        <fullName evidence="5">YesN/AraC family two-component response regulator</fullName>
    </submittedName>
</protein>
<dbReference type="RefSeq" id="WP_133578567.1">
    <property type="nucleotide sequence ID" value="NZ_SNYJ01000001.1"/>
</dbReference>
<comment type="caution">
    <text evidence="5">The sequence shown here is derived from an EMBL/GenBank/DDBJ whole genome shotgun (WGS) entry which is preliminary data.</text>
</comment>
<evidence type="ECO:0000259" key="4">
    <source>
        <dbReference type="PROSITE" id="PS01124"/>
    </source>
</evidence>
<organism evidence="5 6">
    <name type="scientific">Aureibacillus halotolerans</name>
    <dbReference type="NCBI Taxonomy" id="1508390"/>
    <lineage>
        <taxon>Bacteria</taxon>
        <taxon>Bacillati</taxon>
        <taxon>Bacillota</taxon>
        <taxon>Bacilli</taxon>
        <taxon>Bacillales</taxon>
        <taxon>Bacillaceae</taxon>
        <taxon>Aureibacillus</taxon>
    </lineage>
</organism>
<keyword evidence="1" id="KW-0805">Transcription regulation</keyword>
<dbReference type="SUPFAM" id="SSF46689">
    <property type="entry name" value="Homeodomain-like"/>
    <property type="match status" value="1"/>
</dbReference>
<proteinExistence type="predicted"/>
<dbReference type="EMBL" id="SNYJ01000001">
    <property type="protein sequence ID" value="TDQ42730.1"/>
    <property type="molecule type" value="Genomic_DNA"/>
</dbReference>
<dbReference type="InterPro" id="IPR011006">
    <property type="entry name" value="CheY-like_superfamily"/>
</dbReference>
<evidence type="ECO:0000313" key="6">
    <source>
        <dbReference type="Proteomes" id="UP000295632"/>
    </source>
</evidence>
<sequence>MKIWIIEPDEHIQVGMKWLIQGSHLNVSTVEASRTVEVSKIKAFMPTILIATIDDMSNEDEKNFEALITTLSIPWIAMVSKLDIRFIRKAFLFHARDVLLKPIDTADLLSTLEIMTTVEIAQPLVIKGRDYLANQPAKRPRSMAVCATPNPSEIEGFLAYLHRYTFTHKNFITPNFTDVMIGFYDASLHECIQEMSAVMRGWYEQTDQLVIIAATNDLGKSVVQMYQECKEGLHRSFFHGFNEVHVRQDEVSQTKPATVSNEEMSEWKKLILQGNAEKISKFIRRRYKPWGSSYDSPFVVRIRISQLVAFARFQEGLEDAETEAKAKYEAMLQAIWNAHTLEEMIECIQAWMLVLRSKVGDTLEQAILYLESHYMNQDLKLQDVAYSIQRNPSYVSQLIAKKLNSNFRQVLNEIRIEKAKEKILGSDDSMKKIALQTGFSSPGYFAKLFREHVGISPSDYRSDQRRHVMRPTFVQKQP</sequence>
<dbReference type="PANTHER" id="PTHR43280:SF2">
    <property type="entry name" value="HTH-TYPE TRANSCRIPTIONAL REGULATOR EXSA"/>
    <property type="match status" value="1"/>
</dbReference>
<dbReference type="PANTHER" id="PTHR43280">
    <property type="entry name" value="ARAC-FAMILY TRANSCRIPTIONAL REGULATOR"/>
    <property type="match status" value="1"/>
</dbReference>
<dbReference type="InterPro" id="IPR020449">
    <property type="entry name" value="Tscrpt_reg_AraC-type_HTH"/>
</dbReference>
<dbReference type="AlphaFoldDB" id="A0A4R6U842"/>
<evidence type="ECO:0000256" key="3">
    <source>
        <dbReference type="ARBA" id="ARBA00023163"/>
    </source>
</evidence>
<dbReference type="PROSITE" id="PS01124">
    <property type="entry name" value="HTH_ARAC_FAMILY_2"/>
    <property type="match status" value="1"/>
</dbReference>
<dbReference type="InterPro" id="IPR018062">
    <property type="entry name" value="HTH_AraC-typ_CS"/>
</dbReference>
<name>A0A4R6U842_9BACI</name>
<dbReference type="SMART" id="SM00342">
    <property type="entry name" value="HTH_ARAC"/>
    <property type="match status" value="1"/>
</dbReference>
<dbReference type="Proteomes" id="UP000295632">
    <property type="component" value="Unassembled WGS sequence"/>
</dbReference>
<keyword evidence="2" id="KW-0238">DNA-binding</keyword>
<feature type="domain" description="HTH araC/xylS-type" evidence="4">
    <location>
        <begin position="364"/>
        <end position="463"/>
    </location>
</feature>
<dbReference type="InterPro" id="IPR009057">
    <property type="entry name" value="Homeodomain-like_sf"/>
</dbReference>
<dbReference type="SUPFAM" id="SSF52172">
    <property type="entry name" value="CheY-like"/>
    <property type="match status" value="1"/>
</dbReference>
<keyword evidence="3" id="KW-0804">Transcription</keyword>
<dbReference type="InterPro" id="IPR018060">
    <property type="entry name" value="HTH_AraC"/>
</dbReference>
<evidence type="ECO:0000256" key="2">
    <source>
        <dbReference type="ARBA" id="ARBA00023125"/>
    </source>
</evidence>
<evidence type="ECO:0000256" key="1">
    <source>
        <dbReference type="ARBA" id="ARBA00023015"/>
    </source>
</evidence>
<evidence type="ECO:0000313" key="5">
    <source>
        <dbReference type="EMBL" id="TDQ42730.1"/>
    </source>
</evidence>
<reference evidence="5 6" key="1">
    <citation type="submission" date="2019-03" db="EMBL/GenBank/DDBJ databases">
        <title>Genomic Encyclopedia of Type Strains, Phase IV (KMG-IV): sequencing the most valuable type-strain genomes for metagenomic binning, comparative biology and taxonomic classification.</title>
        <authorList>
            <person name="Goeker M."/>
        </authorList>
    </citation>
    <scope>NUCLEOTIDE SEQUENCE [LARGE SCALE GENOMIC DNA]</scope>
    <source>
        <strain evidence="5 6">DSM 28697</strain>
    </source>
</reference>
<dbReference type="OrthoDB" id="2563880at2"/>
<dbReference type="PROSITE" id="PS00041">
    <property type="entry name" value="HTH_ARAC_FAMILY_1"/>
    <property type="match status" value="1"/>
</dbReference>
<dbReference type="GO" id="GO:0003700">
    <property type="term" value="F:DNA-binding transcription factor activity"/>
    <property type="evidence" value="ECO:0007669"/>
    <property type="project" value="InterPro"/>
</dbReference>
<dbReference type="Pfam" id="PF12833">
    <property type="entry name" value="HTH_18"/>
    <property type="match status" value="1"/>
</dbReference>
<dbReference type="GO" id="GO:0043565">
    <property type="term" value="F:sequence-specific DNA binding"/>
    <property type="evidence" value="ECO:0007669"/>
    <property type="project" value="InterPro"/>
</dbReference>
<accession>A0A4R6U842</accession>
<keyword evidence="6" id="KW-1185">Reference proteome</keyword>
<dbReference type="PRINTS" id="PR00032">
    <property type="entry name" value="HTHARAC"/>
</dbReference>